<comment type="caution">
    <text evidence="3">The sequence shown here is derived from an EMBL/GenBank/DDBJ whole genome shotgun (WGS) entry which is preliminary data.</text>
</comment>
<dbReference type="Proteomes" id="UP000247555">
    <property type="component" value="Unassembled WGS sequence"/>
</dbReference>
<dbReference type="InterPro" id="IPR010982">
    <property type="entry name" value="Lambda_DNA-bd_dom_sf"/>
</dbReference>
<dbReference type="Gene3D" id="2.60.120.10">
    <property type="entry name" value="Jelly Rolls"/>
    <property type="match status" value="1"/>
</dbReference>
<dbReference type="SMART" id="SM00530">
    <property type="entry name" value="HTH_XRE"/>
    <property type="match status" value="1"/>
</dbReference>
<dbReference type="InterPro" id="IPR001387">
    <property type="entry name" value="Cro/C1-type_HTH"/>
</dbReference>
<protein>
    <submittedName>
        <fullName evidence="3">XRE family transcriptional regulator</fullName>
    </submittedName>
</protein>
<dbReference type="InterPro" id="IPR011051">
    <property type="entry name" value="RmlC_Cupin_sf"/>
</dbReference>
<feature type="domain" description="HTH cro/C1-type" evidence="2">
    <location>
        <begin position="5"/>
        <end position="59"/>
    </location>
</feature>
<dbReference type="SUPFAM" id="SSF47413">
    <property type="entry name" value="lambda repressor-like DNA-binding domains"/>
    <property type="match status" value="1"/>
</dbReference>
<dbReference type="Pfam" id="PF07883">
    <property type="entry name" value="Cupin_2"/>
    <property type="match status" value="1"/>
</dbReference>
<dbReference type="Gene3D" id="1.10.260.40">
    <property type="entry name" value="lambda repressor-like DNA-binding domains"/>
    <property type="match status" value="1"/>
</dbReference>
<dbReference type="EMBL" id="QJKI01000012">
    <property type="protein sequence ID" value="PXX78288.1"/>
    <property type="molecule type" value="Genomic_DNA"/>
</dbReference>
<dbReference type="GO" id="GO:0003677">
    <property type="term" value="F:DNA binding"/>
    <property type="evidence" value="ECO:0007669"/>
    <property type="project" value="UniProtKB-KW"/>
</dbReference>
<dbReference type="InterPro" id="IPR014710">
    <property type="entry name" value="RmlC-like_jellyroll"/>
</dbReference>
<keyword evidence="1" id="KW-0238">DNA-binding</keyword>
<evidence type="ECO:0000259" key="2">
    <source>
        <dbReference type="PROSITE" id="PS50943"/>
    </source>
</evidence>
<dbReference type="Pfam" id="PF01381">
    <property type="entry name" value="HTH_3"/>
    <property type="match status" value="1"/>
</dbReference>
<evidence type="ECO:0000313" key="4">
    <source>
        <dbReference type="Proteomes" id="UP000247555"/>
    </source>
</evidence>
<reference evidence="3 4" key="1">
    <citation type="submission" date="2018-05" db="EMBL/GenBank/DDBJ databases">
        <title>Genomic Encyclopedia of Type Strains, Phase IV (KMG-IV): sequencing the most valuable type-strain genomes for metagenomic binning, comparative biology and taxonomic classification.</title>
        <authorList>
            <person name="Goeker M."/>
        </authorList>
    </citation>
    <scope>NUCLEOTIDE SEQUENCE [LARGE SCALE GENOMIC DNA]</scope>
    <source>
        <strain evidence="3 4">DSM 29661</strain>
    </source>
</reference>
<dbReference type="CDD" id="cd00093">
    <property type="entry name" value="HTH_XRE"/>
    <property type="match status" value="1"/>
</dbReference>
<gene>
    <name evidence="3" type="ORF">DFR34_1127</name>
</gene>
<dbReference type="PANTHER" id="PTHR46797">
    <property type="entry name" value="HTH-TYPE TRANSCRIPTIONAL REGULATOR"/>
    <property type="match status" value="1"/>
</dbReference>
<dbReference type="GO" id="GO:0003700">
    <property type="term" value="F:DNA-binding transcription factor activity"/>
    <property type="evidence" value="ECO:0007669"/>
    <property type="project" value="TreeGrafter"/>
</dbReference>
<evidence type="ECO:0000256" key="1">
    <source>
        <dbReference type="ARBA" id="ARBA00023125"/>
    </source>
</evidence>
<dbReference type="GO" id="GO:0005829">
    <property type="term" value="C:cytosol"/>
    <property type="evidence" value="ECO:0007669"/>
    <property type="project" value="TreeGrafter"/>
</dbReference>
<dbReference type="InterPro" id="IPR013096">
    <property type="entry name" value="Cupin_2"/>
</dbReference>
<keyword evidence="4" id="KW-1185">Reference proteome</keyword>
<proteinExistence type="predicted"/>
<dbReference type="RefSeq" id="WP_110390996.1">
    <property type="nucleotide sequence ID" value="NZ_QJKI01000012.1"/>
</dbReference>
<dbReference type="OrthoDB" id="9805356at2"/>
<dbReference type="PANTHER" id="PTHR46797:SF1">
    <property type="entry name" value="METHYLPHOSPHONATE SYNTHASE"/>
    <property type="match status" value="1"/>
</dbReference>
<dbReference type="InterPro" id="IPR050807">
    <property type="entry name" value="TransReg_Diox_bact_type"/>
</dbReference>
<accession>A0A318KNG2</accession>
<name>A0A318KNG2_9NEIS</name>
<dbReference type="CDD" id="cd02209">
    <property type="entry name" value="cupin_XRE_C"/>
    <property type="match status" value="1"/>
</dbReference>
<dbReference type="AlphaFoldDB" id="A0A318KNG2"/>
<dbReference type="PROSITE" id="PS50943">
    <property type="entry name" value="HTH_CROC1"/>
    <property type="match status" value="1"/>
</dbReference>
<organism evidence="3 4">
    <name type="scientific">Rivihabitans pingtungensis</name>
    <dbReference type="NCBI Taxonomy" id="1054498"/>
    <lineage>
        <taxon>Bacteria</taxon>
        <taxon>Pseudomonadati</taxon>
        <taxon>Pseudomonadota</taxon>
        <taxon>Betaproteobacteria</taxon>
        <taxon>Neisseriales</taxon>
        <taxon>Aquaspirillaceae</taxon>
        <taxon>Rivihabitans</taxon>
    </lineage>
</organism>
<dbReference type="SUPFAM" id="SSF51182">
    <property type="entry name" value="RmlC-like cupins"/>
    <property type="match status" value="1"/>
</dbReference>
<evidence type="ECO:0000313" key="3">
    <source>
        <dbReference type="EMBL" id="PXX78288.1"/>
    </source>
</evidence>
<sequence>MSTRLKLLRQQHGLSLEQLAQRSGLTKSYVSKVERGLSTPSIASALKLARALAVDVAQLFSPHTEAGELCLTRADQRLRIERAGDVGRRVEVLAADMAGKQMQPFVLHPPAEFSDGPGPAGHPGEELVWVLSGEVEMAFPGRHEQLAAGDCVYFRAELPHRIRRLGEAPASVLVVIARQPDD</sequence>